<keyword evidence="3" id="KW-1185">Reference proteome</keyword>
<evidence type="ECO:0000313" key="3">
    <source>
        <dbReference type="Proteomes" id="UP001327560"/>
    </source>
</evidence>
<feature type="region of interest" description="Disordered" evidence="1">
    <location>
        <begin position="58"/>
        <end position="155"/>
    </location>
</feature>
<feature type="compositionally biased region" description="Polar residues" evidence="1">
    <location>
        <begin position="98"/>
        <end position="112"/>
    </location>
</feature>
<protein>
    <submittedName>
        <fullName evidence="2">Uncharacterized protein</fullName>
    </submittedName>
</protein>
<reference evidence="2 3" key="1">
    <citation type="submission" date="2023-10" db="EMBL/GenBank/DDBJ databases">
        <title>Chromosome-scale genome assembly provides insights into flower coloration mechanisms of Canna indica.</title>
        <authorList>
            <person name="Li C."/>
        </authorList>
    </citation>
    <scope>NUCLEOTIDE SEQUENCE [LARGE SCALE GENOMIC DNA]</scope>
    <source>
        <tissue evidence="2">Flower</tissue>
    </source>
</reference>
<feature type="compositionally biased region" description="Polar residues" evidence="1">
    <location>
        <begin position="73"/>
        <end position="89"/>
    </location>
</feature>
<gene>
    <name evidence="2" type="ORF">Cni_G02028</name>
</gene>
<name>A0AAQ3PZ65_9LILI</name>
<dbReference type="EMBL" id="CP136890">
    <property type="protein sequence ID" value="WOK93330.1"/>
    <property type="molecule type" value="Genomic_DNA"/>
</dbReference>
<dbReference type="AlphaFoldDB" id="A0AAQ3PZ65"/>
<accession>A0AAQ3PZ65</accession>
<sequence>MDIIENMTEVVVDTHAVKKRRLPLWMVKANSANEIRKCGEGDRSCSRSEEKLDAKDAHTELKSTTRMRKSKPTRSIQKLSESCTIGSSKDQQRKRKASTSLNNHEVTKTSIQEAEGGLTTVDNGTTTKTRGRKSKRTKNGEVVCPSVNDNEAENLNGPKMVKWSALL</sequence>
<proteinExistence type="predicted"/>
<evidence type="ECO:0000313" key="2">
    <source>
        <dbReference type="EMBL" id="WOK93330.1"/>
    </source>
</evidence>
<dbReference type="Proteomes" id="UP001327560">
    <property type="component" value="Chromosome 1"/>
</dbReference>
<evidence type="ECO:0000256" key="1">
    <source>
        <dbReference type="SAM" id="MobiDB-lite"/>
    </source>
</evidence>
<organism evidence="2 3">
    <name type="scientific">Canna indica</name>
    <name type="common">Indian-shot</name>
    <dbReference type="NCBI Taxonomy" id="4628"/>
    <lineage>
        <taxon>Eukaryota</taxon>
        <taxon>Viridiplantae</taxon>
        <taxon>Streptophyta</taxon>
        <taxon>Embryophyta</taxon>
        <taxon>Tracheophyta</taxon>
        <taxon>Spermatophyta</taxon>
        <taxon>Magnoliopsida</taxon>
        <taxon>Liliopsida</taxon>
        <taxon>Zingiberales</taxon>
        <taxon>Cannaceae</taxon>
        <taxon>Canna</taxon>
    </lineage>
</organism>